<reference evidence="5 6" key="1">
    <citation type="submission" date="2019-07" db="EMBL/GenBank/DDBJ databases">
        <title>Genomic Encyclopedia of Archaeal and Bacterial Type Strains, Phase II (KMG-II): from individual species to whole genera.</title>
        <authorList>
            <person name="Goeker M."/>
        </authorList>
    </citation>
    <scope>NUCLEOTIDE SEQUENCE [LARGE SCALE GENOMIC DNA]</scope>
    <source>
        <strain evidence="5 6">ATCC BAA-1139</strain>
    </source>
</reference>
<keyword evidence="2 5" id="KW-0808">Transferase</keyword>
<dbReference type="EMBL" id="VLLN01000015">
    <property type="protein sequence ID" value="TWJ18672.1"/>
    <property type="molecule type" value="Genomic_DNA"/>
</dbReference>
<evidence type="ECO:0000256" key="2">
    <source>
        <dbReference type="ARBA" id="ARBA00022679"/>
    </source>
</evidence>
<evidence type="ECO:0000313" key="6">
    <source>
        <dbReference type="Proteomes" id="UP000319449"/>
    </source>
</evidence>
<keyword evidence="6" id="KW-1185">Reference proteome</keyword>
<name>A0A562VLG3_9BACT</name>
<accession>A0A562VLG3</accession>
<dbReference type="GO" id="GO:0003841">
    <property type="term" value="F:1-acylglycerol-3-phosphate O-acyltransferase activity"/>
    <property type="evidence" value="ECO:0007669"/>
    <property type="project" value="TreeGrafter"/>
</dbReference>
<organism evidence="5 6">
    <name type="scientific">Geobacter argillaceus</name>
    <dbReference type="NCBI Taxonomy" id="345631"/>
    <lineage>
        <taxon>Bacteria</taxon>
        <taxon>Pseudomonadati</taxon>
        <taxon>Thermodesulfobacteriota</taxon>
        <taxon>Desulfuromonadia</taxon>
        <taxon>Geobacterales</taxon>
        <taxon>Geobacteraceae</taxon>
        <taxon>Geobacter</taxon>
    </lineage>
</organism>
<dbReference type="SMART" id="SM00563">
    <property type="entry name" value="PlsC"/>
    <property type="match status" value="1"/>
</dbReference>
<dbReference type="AlphaFoldDB" id="A0A562VLG3"/>
<evidence type="ECO:0000256" key="3">
    <source>
        <dbReference type="ARBA" id="ARBA00023315"/>
    </source>
</evidence>
<feature type="domain" description="Phospholipid/glycerol acyltransferase" evidence="4">
    <location>
        <begin position="35"/>
        <end position="147"/>
    </location>
</feature>
<protein>
    <submittedName>
        <fullName evidence="5">1-acyl-sn-glycerol-3-phosphate acyltransferase</fullName>
    </submittedName>
</protein>
<dbReference type="CDD" id="cd07989">
    <property type="entry name" value="LPLAT_AGPAT-like"/>
    <property type="match status" value="1"/>
</dbReference>
<dbReference type="Proteomes" id="UP000319449">
    <property type="component" value="Unassembled WGS sequence"/>
</dbReference>
<comment type="pathway">
    <text evidence="1">Lipid metabolism.</text>
</comment>
<evidence type="ECO:0000259" key="4">
    <source>
        <dbReference type="SMART" id="SM00563"/>
    </source>
</evidence>
<comment type="caution">
    <text evidence="5">The sequence shown here is derived from an EMBL/GenBank/DDBJ whole genome shotgun (WGS) entry which is preliminary data.</text>
</comment>
<dbReference type="OrthoDB" id="9808424at2"/>
<keyword evidence="3 5" id="KW-0012">Acyltransferase</keyword>
<dbReference type="PANTHER" id="PTHR10434:SF11">
    <property type="entry name" value="1-ACYL-SN-GLYCEROL-3-PHOSPHATE ACYLTRANSFERASE"/>
    <property type="match status" value="1"/>
</dbReference>
<proteinExistence type="predicted"/>
<sequence>MILYRLLRLFFTLWLRLGHRLAIVGGERIPATGPLILCANHSSYYDSMLLALCTRRPVRFLIIDDFYRHPLLGFVIRHCGAIPVTLRGGDREALRRGTEILRSGGVLGIFPEGRLTRTGHVGGGKQGAALLAAASGASIVPVTICGAYDVYPRGRRLPRPGSISVLVHEPIPVDAGRRHDRAYLREVTERVMAVIGNGLEGGVTKSFTWQG</sequence>
<evidence type="ECO:0000313" key="5">
    <source>
        <dbReference type="EMBL" id="TWJ18672.1"/>
    </source>
</evidence>
<dbReference type="GO" id="GO:0006654">
    <property type="term" value="P:phosphatidic acid biosynthetic process"/>
    <property type="evidence" value="ECO:0007669"/>
    <property type="project" value="TreeGrafter"/>
</dbReference>
<evidence type="ECO:0000256" key="1">
    <source>
        <dbReference type="ARBA" id="ARBA00005189"/>
    </source>
</evidence>
<dbReference type="RefSeq" id="WP_145023217.1">
    <property type="nucleotide sequence ID" value="NZ_VLLN01000015.1"/>
</dbReference>
<dbReference type="SUPFAM" id="SSF69593">
    <property type="entry name" value="Glycerol-3-phosphate (1)-acyltransferase"/>
    <property type="match status" value="1"/>
</dbReference>
<gene>
    <name evidence="5" type="ORF">JN12_02492</name>
</gene>
<dbReference type="InterPro" id="IPR002123">
    <property type="entry name" value="Plipid/glycerol_acylTrfase"/>
</dbReference>
<dbReference type="PANTHER" id="PTHR10434">
    <property type="entry name" value="1-ACYL-SN-GLYCEROL-3-PHOSPHATE ACYLTRANSFERASE"/>
    <property type="match status" value="1"/>
</dbReference>
<dbReference type="Pfam" id="PF01553">
    <property type="entry name" value="Acyltransferase"/>
    <property type="match status" value="1"/>
</dbReference>